<feature type="compositionally biased region" description="Basic and acidic residues" evidence="6">
    <location>
        <begin position="955"/>
        <end position="964"/>
    </location>
</feature>
<dbReference type="SUPFAM" id="SSF55874">
    <property type="entry name" value="ATPase domain of HSP90 chaperone/DNA topoisomerase II/histidine kinase"/>
    <property type="match status" value="1"/>
</dbReference>
<accession>A0ABR7L660</accession>
<keyword evidence="4" id="KW-0808">Transferase</keyword>
<feature type="domain" description="Histidine kinase/HSP90-like ATPase" evidence="8">
    <location>
        <begin position="542"/>
        <end position="653"/>
    </location>
</feature>
<dbReference type="EC" id="2.7.13.3" evidence="2"/>
<feature type="compositionally biased region" description="Basic and acidic residues" evidence="6">
    <location>
        <begin position="1073"/>
        <end position="1091"/>
    </location>
</feature>
<dbReference type="Proteomes" id="UP000734823">
    <property type="component" value="Unassembled WGS sequence"/>
</dbReference>
<evidence type="ECO:0000256" key="1">
    <source>
        <dbReference type="ARBA" id="ARBA00000085"/>
    </source>
</evidence>
<evidence type="ECO:0000313" key="10">
    <source>
        <dbReference type="Proteomes" id="UP000734823"/>
    </source>
</evidence>
<keyword evidence="7" id="KW-0472">Membrane</keyword>
<gene>
    <name evidence="9" type="ORF">GPZ80_11690</name>
</gene>
<feature type="region of interest" description="Disordered" evidence="6">
    <location>
        <begin position="1011"/>
        <end position="1091"/>
    </location>
</feature>
<feature type="compositionally biased region" description="Basic and acidic residues" evidence="6">
    <location>
        <begin position="1052"/>
        <end position="1064"/>
    </location>
</feature>
<feature type="transmembrane region" description="Helical" evidence="7">
    <location>
        <begin position="34"/>
        <end position="55"/>
    </location>
</feature>
<dbReference type="Pfam" id="PF02518">
    <property type="entry name" value="HATPase_c"/>
    <property type="match status" value="1"/>
</dbReference>
<evidence type="ECO:0000256" key="6">
    <source>
        <dbReference type="SAM" id="MobiDB-lite"/>
    </source>
</evidence>
<dbReference type="EMBL" id="JABVED010000005">
    <property type="protein sequence ID" value="MBC6447832.1"/>
    <property type="molecule type" value="Genomic_DNA"/>
</dbReference>
<evidence type="ECO:0000256" key="7">
    <source>
        <dbReference type="SAM" id="Phobius"/>
    </source>
</evidence>
<dbReference type="InterPro" id="IPR013587">
    <property type="entry name" value="Nitrate/nitrite_sensing"/>
</dbReference>
<dbReference type="PANTHER" id="PTHR45436:SF5">
    <property type="entry name" value="SENSOR HISTIDINE KINASE TRCS"/>
    <property type="match status" value="1"/>
</dbReference>
<dbReference type="Pfam" id="PF08376">
    <property type="entry name" value="NIT"/>
    <property type="match status" value="1"/>
</dbReference>
<keyword evidence="5" id="KW-0418">Kinase</keyword>
<dbReference type="Gene3D" id="3.30.565.10">
    <property type="entry name" value="Histidine kinase-like ATPase, C-terminal domain"/>
    <property type="match status" value="1"/>
</dbReference>
<dbReference type="Gene3D" id="6.10.340.10">
    <property type="match status" value="1"/>
</dbReference>
<sequence>MTEIVSNPDSPPGVRRSRSTPGRSVLRQWRDWRIPVKLAAVTLVPAVFAIVLGALQIGSQIDRADTYRQIDRLVTVNDTLHKTVTWLQRERTKASVLLTSGSREIAFEVLTEQRQADSARDELIKAAAGLSYASETTGARYADVLTRFGELDVLRGRVGAREIDGPTALDGYTLVIRSLIAFDRAAAEEVADPALSGTAGALHDLEAAKEEVYYQQGLVGVGLARGGLTGQEIDALRASEARLGDRTADFRALADPAQQAEYDRTLTEADLTSRANLVQLVMGGRPGAAPPIGGQDWNTASDLVSGKLSDVSATLGTQIRNGSAELQDSASDAAGIASVVLILALVLAAAIMFVIGRQLLGSLSALRRGALDIAERGLPAAVARIRDGKDPVVPTVEPVAVATADEVGQVARAFDAVHQEALRLATEQAGMRANYAGVFVNLARRSQGLVQRQLQLLERLERDEEDADQLATLFQLDHLATRMRRNNENLMVLSGSVAGEHQARRAQQPVSLSDLLRAAVSEVEQYQRVVITSPPTVLVVGYAVGDLVRLTAELLDNAAAFSAPATQVVISSHHTEGGAVRIEVCDRGIGMKPDEMAEANGRLAEDGVVDATTSRRMGLFVVGRLAARHGVNVRLRPGTPSGLRATVVVPAELVTSNVVALPSSPATQVLPPADNAHGNGSGGTGQEGGGQPGNGPRSNGSAVNGSRVNGSTVNGSSVNGTNGSKVNGTNGSGGNATANGLPRRSIRSGVDALSALTRGDGAQLPEQFPVPRDAVDTMDPLPEPPAAEQAAWPSHPVPTGLAEDAPAEALFDPVVPVEDAKAAEAKENTAPPAPVAPSLPESAAETTGWWDTTVIYERAPGAPVDRGIQETTPIFDEMVSAWFRAVTDDPNSTAADVAMPQAWDFAADQGFQAAQAVSRAEPEDYTRSGLPRRTPRRNLVPGSAEPKATTAPPVAERDAEDLRTRLSNYQRGVHRARGAHHTGPAHGRPEIQPGLDLRGAQWRFAADSGWAAAEQVTTSTSDTTTDGSLPRRTPRERLLPGSLDPAPGPQVRVERDADALRDRLGSLQRGVGRGRESLARQAGEQDHGSDV</sequence>
<feature type="region of interest" description="Disordered" evidence="6">
    <location>
        <begin position="664"/>
        <end position="744"/>
    </location>
</feature>
<name>A0ABR7L660_9PSEU</name>
<organism evidence="9 10">
    <name type="scientific">Actinokineospora xionganensis</name>
    <dbReference type="NCBI Taxonomy" id="2684470"/>
    <lineage>
        <taxon>Bacteria</taxon>
        <taxon>Bacillati</taxon>
        <taxon>Actinomycetota</taxon>
        <taxon>Actinomycetes</taxon>
        <taxon>Pseudonocardiales</taxon>
        <taxon>Pseudonocardiaceae</taxon>
        <taxon>Actinokineospora</taxon>
    </lineage>
</organism>
<reference evidence="9 10" key="1">
    <citation type="submission" date="2020-06" db="EMBL/GenBank/DDBJ databases">
        <title>Actinokineospora xiongansis sp. nov., isolated from soil of Baiyangdian.</title>
        <authorList>
            <person name="Zhang X."/>
        </authorList>
    </citation>
    <scope>NUCLEOTIDE SEQUENCE [LARGE SCALE GENOMIC DNA]</scope>
    <source>
        <strain evidence="9 10">HBU206404</strain>
    </source>
</reference>
<keyword evidence="7" id="KW-0812">Transmembrane</keyword>
<comment type="caution">
    <text evidence="9">The sequence shown here is derived from an EMBL/GenBank/DDBJ whole genome shotgun (WGS) entry which is preliminary data.</text>
</comment>
<keyword evidence="10" id="KW-1185">Reference proteome</keyword>
<feature type="compositionally biased region" description="Gly residues" evidence="6">
    <location>
        <begin position="679"/>
        <end position="693"/>
    </location>
</feature>
<protein>
    <recommendedName>
        <fullName evidence="2">histidine kinase</fullName>
        <ecNumber evidence="2">2.7.13.3</ecNumber>
    </recommendedName>
</protein>
<dbReference type="RefSeq" id="WP_187220324.1">
    <property type="nucleotide sequence ID" value="NZ_JABVED010000005.1"/>
</dbReference>
<feature type="region of interest" description="Disordered" evidence="6">
    <location>
        <begin position="1"/>
        <end position="22"/>
    </location>
</feature>
<keyword evidence="3" id="KW-0597">Phosphoprotein</keyword>
<evidence type="ECO:0000259" key="8">
    <source>
        <dbReference type="SMART" id="SM00387"/>
    </source>
</evidence>
<evidence type="ECO:0000256" key="3">
    <source>
        <dbReference type="ARBA" id="ARBA00022553"/>
    </source>
</evidence>
<evidence type="ECO:0000256" key="5">
    <source>
        <dbReference type="ARBA" id="ARBA00022777"/>
    </source>
</evidence>
<dbReference type="InterPro" id="IPR050428">
    <property type="entry name" value="TCS_sensor_his_kinase"/>
</dbReference>
<feature type="region of interest" description="Disordered" evidence="6">
    <location>
        <begin position="823"/>
        <end position="846"/>
    </location>
</feature>
<dbReference type="PANTHER" id="PTHR45436">
    <property type="entry name" value="SENSOR HISTIDINE KINASE YKOH"/>
    <property type="match status" value="1"/>
</dbReference>
<keyword evidence="7" id="KW-1133">Transmembrane helix</keyword>
<dbReference type="SMART" id="SM00387">
    <property type="entry name" value="HATPase_c"/>
    <property type="match status" value="1"/>
</dbReference>
<evidence type="ECO:0000256" key="2">
    <source>
        <dbReference type="ARBA" id="ARBA00012438"/>
    </source>
</evidence>
<feature type="compositionally biased region" description="Polar residues" evidence="6">
    <location>
        <begin position="702"/>
        <end position="726"/>
    </location>
</feature>
<feature type="transmembrane region" description="Helical" evidence="7">
    <location>
        <begin position="333"/>
        <end position="355"/>
    </location>
</feature>
<feature type="region of interest" description="Disordered" evidence="6">
    <location>
        <begin position="757"/>
        <end position="802"/>
    </location>
</feature>
<dbReference type="InterPro" id="IPR036890">
    <property type="entry name" value="HATPase_C_sf"/>
</dbReference>
<evidence type="ECO:0000256" key="4">
    <source>
        <dbReference type="ARBA" id="ARBA00022679"/>
    </source>
</evidence>
<dbReference type="InterPro" id="IPR003594">
    <property type="entry name" value="HATPase_dom"/>
</dbReference>
<feature type="compositionally biased region" description="Low complexity" evidence="6">
    <location>
        <begin position="1017"/>
        <end position="1026"/>
    </location>
</feature>
<comment type="catalytic activity">
    <reaction evidence="1">
        <text>ATP + protein L-histidine = ADP + protein N-phospho-L-histidine.</text>
        <dbReference type="EC" id="2.7.13.3"/>
    </reaction>
</comment>
<evidence type="ECO:0000313" key="9">
    <source>
        <dbReference type="EMBL" id="MBC6447832.1"/>
    </source>
</evidence>
<proteinExistence type="predicted"/>
<feature type="region of interest" description="Disordered" evidence="6">
    <location>
        <begin position="914"/>
        <end position="993"/>
    </location>
</feature>